<proteinExistence type="predicted"/>
<keyword evidence="2" id="KW-1185">Reference proteome</keyword>
<comment type="caution">
    <text evidence="1">The sequence shown here is derived from an EMBL/GenBank/DDBJ whole genome shotgun (WGS) entry which is preliminary data.</text>
</comment>
<protein>
    <submittedName>
        <fullName evidence="1">Uncharacterized protein</fullName>
    </submittedName>
</protein>
<name>A0A2B7WLW1_9EURO</name>
<organism evidence="1 2">
    <name type="scientific">Blastomyces parvus</name>
    <dbReference type="NCBI Taxonomy" id="2060905"/>
    <lineage>
        <taxon>Eukaryota</taxon>
        <taxon>Fungi</taxon>
        <taxon>Dikarya</taxon>
        <taxon>Ascomycota</taxon>
        <taxon>Pezizomycotina</taxon>
        <taxon>Eurotiomycetes</taxon>
        <taxon>Eurotiomycetidae</taxon>
        <taxon>Onygenales</taxon>
        <taxon>Ajellomycetaceae</taxon>
        <taxon>Blastomyces</taxon>
    </lineage>
</organism>
<dbReference type="Proteomes" id="UP000224080">
    <property type="component" value="Unassembled WGS sequence"/>
</dbReference>
<evidence type="ECO:0000313" key="2">
    <source>
        <dbReference type="Proteomes" id="UP000224080"/>
    </source>
</evidence>
<dbReference type="AlphaFoldDB" id="A0A2B7WLW1"/>
<evidence type="ECO:0000313" key="1">
    <source>
        <dbReference type="EMBL" id="PGG97644.1"/>
    </source>
</evidence>
<sequence length="150" mass="17185">MQIEIFQESNARNLCMGKLAHCLDSKPGIRNTGTWAAAQDLEQYQYGVIAFRYIHISQLIELFQNFSGSLPMFNGHVCPWNLITVLQRKFFEGNLDNLSGQPKHSVNKKLTIFYGLLNYIYPKVLKNEDRNLVKRECMADHAYNAAGTLI</sequence>
<accession>A0A2B7WLW1</accession>
<dbReference type="EMBL" id="PDNC01000138">
    <property type="protein sequence ID" value="PGG97644.1"/>
    <property type="molecule type" value="Genomic_DNA"/>
</dbReference>
<reference evidence="1 2" key="1">
    <citation type="submission" date="2017-10" db="EMBL/GenBank/DDBJ databases">
        <title>Comparative genomics in systemic dimorphic fungi from Ajellomycetaceae.</title>
        <authorList>
            <person name="Munoz J.F."/>
            <person name="Mcewen J.G."/>
            <person name="Clay O.K."/>
            <person name="Cuomo C.A."/>
        </authorList>
    </citation>
    <scope>NUCLEOTIDE SEQUENCE [LARGE SCALE GENOMIC DNA]</scope>
    <source>
        <strain evidence="1 2">UAMH130</strain>
    </source>
</reference>
<gene>
    <name evidence="1" type="ORF">GX51_07211</name>
</gene>